<protein>
    <recommendedName>
        <fullName evidence="11">Acyl-CoA dehydrogenase</fullName>
    </recommendedName>
</protein>
<feature type="domain" description="Acetyl-CoA dehydrogenase-like C-terminal" evidence="9">
    <location>
        <begin position="469"/>
        <end position="581"/>
    </location>
</feature>
<dbReference type="InterPro" id="IPR046373">
    <property type="entry name" value="Acyl-CoA_Oxase/DH_mid-dom_sf"/>
</dbReference>
<dbReference type="Pfam" id="PF12806">
    <property type="entry name" value="Acyl-CoA_dh_C"/>
    <property type="match status" value="1"/>
</dbReference>
<dbReference type="FunFam" id="2.40.110.10:FF:000031">
    <property type="entry name" value="Acyl-CoA dehydrogenase, putative"/>
    <property type="match status" value="1"/>
</dbReference>
<evidence type="ECO:0000256" key="3">
    <source>
        <dbReference type="ARBA" id="ARBA00022630"/>
    </source>
</evidence>
<dbReference type="InterPro" id="IPR013786">
    <property type="entry name" value="AcylCoA_DH/ox_N"/>
</dbReference>
<keyword evidence="4" id="KW-0274">FAD</keyword>
<dbReference type="SUPFAM" id="SSF47203">
    <property type="entry name" value="Acyl-CoA dehydrogenase C-terminal domain-like"/>
    <property type="match status" value="1"/>
</dbReference>
<dbReference type="Gene3D" id="1.20.140.10">
    <property type="entry name" value="Butyryl-CoA Dehydrogenase, subunit A, domain 3"/>
    <property type="match status" value="1"/>
</dbReference>
<dbReference type="Gene3D" id="1.10.540.10">
    <property type="entry name" value="Acyl-CoA dehydrogenase/oxidase, N-terminal domain"/>
    <property type="match status" value="1"/>
</dbReference>
<proteinExistence type="inferred from homology"/>
<dbReference type="InterPro" id="IPR052166">
    <property type="entry name" value="Diverse_Acyl-CoA_DH"/>
</dbReference>
<evidence type="ECO:0008006" key="11">
    <source>
        <dbReference type="Google" id="ProtNLM"/>
    </source>
</evidence>
<comment type="similarity">
    <text evidence="2">Belongs to the acyl-CoA dehydrogenase family.</text>
</comment>
<dbReference type="Pfam" id="PF02770">
    <property type="entry name" value="Acyl-CoA_dh_M"/>
    <property type="match status" value="1"/>
</dbReference>
<dbReference type="InterPro" id="IPR037069">
    <property type="entry name" value="AcylCoA_DH/ox_N_sf"/>
</dbReference>
<feature type="domain" description="Acyl-CoA dehydrogenase/oxidase C-terminal" evidence="6">
    <location>
        <begin position="281"/>
        <end position="445"/>
    </location>
</feature>
<dbReference type="AlphaFoldDB" id="A0A381VV53"/>
<dbReference type="InterPro" id="IPR009100">
    <property type="entry name" value="AcylCoA_DH/oxidase_NM_dom_sf"/>
</dbReference>
<dbReference type="InterPro" id="IPR036250">
    <property type="entry name" value="AcylCo_DH-like_C"/>
</dbReference>
<feature type="domain" description="Acyl-CoA dehydrogenase/oxidase N-terminal" evidence="8">
    <location>
        <begin position="38"/>
        <end position="157"/>
    </location>
</feature>
<gene>
    <name evidence="10" type="ORF">METZ01_LOCUS96351</name>
</gene>
<keyword evidence="5" id="KW-0560">Oxidoreductase</keyword>
<evidence type="ECO:0000259" key="8">
    <source>
        <dbReference type="Pfam" id="PF02771"/>
    </source>
</evidence>
<evidence type="ECO:0000256" key="2">
    <source>
        <dbReference type="ARBA" id="ARBA00009347"/>
    </source>
</evidence>
<accession>A0A381VV53</accession>
<dbReference type="InterPro" id="IPR009075">
    <property type="entry name" value="AcylCo_DH/oxidase_C"/>
</dbReference>
<reference evidence="10" key="1">
    <citation type="submission" date="2018-05" db="EMBL/GenBank/DDBJ databases">
        <authorList>
            <person name="Lanie J.A."/>
            <person name="Ng W.-L."/>
            <person name="Kazmierczak K.M."/>
            <person name="Andrzejewski T.M."/>
            <person name="Davidsen T.M."/>
            <person name="Wayne K.J."/>
            <person name="Tettelin H."/>
            <person name="Glass J.I."/>
            <person name="Rusch D."/>
            <person name="Podicherti R."/>
            <person name="Tsui H.-C.T."/>
            <person name="Winkler M.E."/>
        </authorList>
    </citation>
    <scope>NUCLEOTIDE SEQUENCE</scope>
</reference>
<dbReference type="Gene3D" id="2.40.110.10">
    <property type="entry name" value="Butyryl-CoA Dehydrogenase, subunit A, domain 2"/>
    <property type="match status" value="1"/>
</dbReference>
<comment type="cofactor">
    <cofactor evidence="1">
        <name>FAD</name>
        <dbReference type="ChEBI" id="CHEBI:57692"/>
    </cofactor>
</comment>
<evidence type="ECO:0000259" key="7">
    <source>
        <dbReference type="Pfam" id="PF02770"/>
    </source>
</evidence>
<organism evidence="10">
    <name type="scientific">marine metagenome</name>
    <dbReference type="NCBI Taxonomy" id="408172"/>
    <lineage>
        <taxon>unclassified sequences</taxon>
        <taxon>metagenomes</taxon>
        <taxon>ecological metagenomes</taxon>
    </lineage>
</organism>
<dbReference type="Pfam" id="PF00441">
    <property type="entry name" value="Acyl-CoA_dh_1"/>
    <property type="match status" value="1"/>
</dbReference>
<evidence type="ECO:0000256" key="5">
    <source>
        <dbReference type="ARBA" id="ARBA00023002"/>
    </source>
</evidence>
<evidence type="ECO:0000256" key="1">
    <source>
        <dbReference type="ARBA" id="ARBA00001974"/>
    </source>
</evidence>
<dbReference type="PANTHER" id="PTHR42803">
    <property type="entry name" value="ACYL-COA DEHYDROGENASE"/>
    <property type="match status" value="1"/>
</dbReference>
<dbReference type="InterPro" id="IPR006091">
    <property type="entry name" value="Acyl-CoA_Oxase/DH_mid-dom"/>
</dbReference>
<dbReference type="Pfam" id="PF02771">
    <property type="entry name" value="Acyl-CoA_dh_N"/>
    <property type="match status" value="1"/>
</dbReference>
<dbReference type="GO" id="GO:0016627">
    <property type="term" value="F:oxidoreductase activity, acting on the CH-CH group of donors"/>
    <property type="evidence" value="ECO:0007669"/>
    <property type="project" value="InterPro"/>
</dbReference>
<evidence type="ECO:0000256" key="4">
    <source>
        <dbReference type="ARBA" id="ARBA00022827"/>
    </source>
</evidence>
<evidence type="ECO:0000259" key="9">
    <source>
        <dbReference type="Pfam" id="PF12806"/>
    </source>
</evidence>
<evidence type="ECO:0000259" key="6">
    <source>
        <dbReference type="Pfam" id="PF00441"/>
    </source>
</evidence>
<dbReference type="InterPro" id="IPR025878">
    <property type="entry name" value="Acyl-CoA_dh-like_C_dom"/>
</dbReference>
<dbReference type="EMBL" id="UINC01009712">
    <property type="protein sequence ID" value="SVA43497.1"/>
    <property type="molecule type" value="Genomic_DNA"/>
</dbReference>
<name>A0A381VV53_9ZZZZ</name>
<dbReference type="PANTHER" id="PTHR42803:SF1">
    <property type="entry name" value="BROAD-SPECIFICITY LINEAR ACYL-COA DEHYDROGENASE FADE5"/>
    <property type="match status" value="1"/>
</dbReference>
<sequence length="596" mass="66558">MQIYKAPLNDIKFLLNNFLDLSNHQYILSNSDLEISDLEMVIDEAAKICEETLLPLNQSGDLEGCSFDKGKVTTPKGFKEAYKNFIENGWQGIKVNKNYGGQNLPYFMNMIVDEMVSSSNMSFGLYPGLTSRAIDAIEKSGSEELKDLYLPKLTSGEWTGTMNLTEPQCGTDLGLSKTMAIPQDDSSYKITGTKIFITCGEHDLSKNIVHLVLARTPNAPEGIKGISLFLVPKILPNKDGSLGQDNSLQCGSIEKKLGINASPTCVMHYNEAKGWLVGELNKGMKAMFIMMNGARLFVGVQGLGISEIAYQSALYYAKERLQGKATDSKNIADPIIAHPEIRKNLLHMKSLNEGIRALMMWVGSQFDIIKSSDDNKVKNNAENIIALMTPILKSFATDVGCESANLALQIYGGHGYIKDHGMEQLVRDARIAPIYEGTNGIQALDLVGRKMQRNDGEIIENFFSIINNYLNNLSTDKKLETIVKQFKKSFDELVFIANHLRSFNKNKINEINGTAVEFLQMFSYVSIGYIWLKLLIISIEKNNDNSNEFLKSKIATGKYYFNKVLPQTSFLKDHILSGASNYNDYKDEYFDSGFTL</sequence>
<dbReference type="GO" id="GO:0050660">
    <property type="term" value="F:flavin adenine dinucleotide binding"/>
    <property type="evidence" value="ECO:0007669"/>
    <property type="project" value="InterPro"/>
</dbReference>
<feature type="domain" description="Acyl-CoA oxidase/dehydrogenase middle" evidence="7">
    <location>
        <begin position="162"/>
        <end position="270"/>
    </location>
</feature>
<keyword evidence="3" id="KW-0285">Flavoprotein</keyword>
<evidence type="ECO:0000313" key="10">
    <source>
        <dbReference type="EMBL" id="SVA43497.1"/>
    </source>
</evidence>
<dbReference type="SUPFAM" id="SSF56645">
    <property type="entry name" value="Acyl-CoA dehydrogenase NM domain-like"/>
    <property type="match status" value="1"/>
</dbReference>